<protein>
    <recommendedName>
        <fullName evidence="2">Thioredoxin domain-containing protein</fullName>
    </recommendedName>
</protein>
<comment type="caution">
    <text evidence="3">The sequence shown here is derived from an EMBL/GenBank/DDBJ whole genome shotgun (WGS) entry which is preliminary data.</text>
</comment>
<dbReference type="Proteomes" id="UP000177276">
    <property type="component" value="Unassembled WGS sequence"/>
</dbReference>
<organism evidence="3 4">
    <name type="scientific">Candidatus Zambryskibacteria bacterium RIFCSPLOWO2_12_FULL_39_16</name>
    <dbReference type="NCBI Taxonomy" id="1802775"/>
    <lineage>
        <taxon>Bacteria</taxon>
        <taxon>Candidatus Zambryskiibacteriota</taxon>
    </lineage>
</organism>
<dbReference type="Gene3D" id="3.40.30.10">
    <property type="entry name" value="Glutaredoxin"/>
    <property type="match status" value="1"/>
</dbReference>
<dbReference type="PANTHER" id="PTHR13887">
    <property type="entry name" value="GLUTATHIONE S-TRANSFERASE KAPPA"/>
    <property type="match status" value="1"/>
</dbReference>
<comment type="similarity">
    <text evidence="1">Belongs to the thioredoxin family. DsbA subfamily.</text>
</comment>
<gene>
    <name evidence="3" type="ORF">A3G46_01770</name>
</gene>
<feature type="domain" description="Thioredoxin" evidence="2">
    <location>
        <begin position="1"/>
        <end position="181"/>
    </location>
</feature>
<evidence type="ECO:0000256" key="1">
    <source>
        <dbReference type="ARBA" id="ARBA00005791"/>
    </source>
</evidence>
<dbReference type="PANTHER" id="PTHR13887:SF55">
    <property type="entry name" value="SLR0313 PROTEIN"/>
    <property type="match status" value="1"/>
</dbReference>
<dbReference type="EMBL" id="MHWS01000001">
    <property type="protein sequence ID" value="OHB12950.1"/>
    <property type="molecule type" value="Genomic_DNA"/>
</dbReference>
<dbReference type="InterPro" id="IPR013766">
    <property type="entry name" value="Thioredoxin_domain"/>
</dbReference>
<dbReference type="InterPro" id="IPR012336">
    <property type="entry name" value="Thioredoxin-like_fold"/>
</dbReference>
<name>A0A1G2UU68_9BACT</name>
<evidence type="ECO:0000313" key="3">
    <source>
        <dbReference type="EMBL" id="OHB12950.1"/>
    </source>
</evidence>
<dbReference type="AlphaFoldDB" id="A0A1G2UU68"/>
<proteinExistence type="inferred from homology"/>
<accession>A0A1G2UU68</accession>
<dbReference type="Pfam" id="PF13462">
    <property type="entry name" value="Thioredoxin_4"/>
    <property type="match status" value="1"/>
</dbReference>
<reference evidence="3 4" key="1">
    <citation type="journal article" date="2016" name="Nat. Commun.">
        <title>Thousands of microbial genomes shed light on interconnected biogeochemical processes in an aquifer system.</title>
        <authorList>
            <person name="Anantharaman K."/>
            <person name="Brown C.T."/>
            <person name="Hug L.A."/>
            <person name="Sharon I."/>
            <person name="Castelle C.J."/>
            <person name="Probst A.J."/>
            <person name="Thomas B.C."/>
            <person name="Singh A."/>
            <person name="Wilkins M.J."/>
            <person name="Karaoz U."/>
            <person name="Brodie E.L."/>
            <person name="Williams K.H."/>
            <person name="Hubbard S.S."/>
            <person name="Banfield J.F."/>
        </authorList>
    </citation>
    <scope>NUCLEOTIDE SEQUENCE [LARGE SCALE GENOMIC DNA]</scope>
</reference>
<evidence type="ECO:0000313" key="4">
    <source>
        <dbReference type="Proteomes" id="UP000177276"/>
    </source>
</evidence>
<dbReference type="InterPro" id="IPR036249">
    <property type="entry name" value="Thioredoxin-like_sf"/>
</dbReference>
<evidence type="ECO:0000259" key="2">
    <source>
        <dbReference type="PROSITE" id="PS51352"/>
    </source>
</evidence>
<sequence>MKPPFEVGVVHPLDHVSGNASSSVVVIEYSDFQCPACRTYYPVTKQLIAEFGNEIAFVYRHFPLVGIHPNAQLAAQAAEAAAKQGKFWQMHDLLFEKQNEWANVASPKSLFESYAILTGISVEQFKTDITSQEVINFVRAERTNAIKLRLQGTPTFFVNGKQIQNPASVDAFRVIIKDAINAKS</sequence>
<dbReference type="PROSITE" id="PS51352">
    <property type="entry name" value="THIOREDOXIN_2"/>
    <property type="match status" value="1"/>
</dbReference>
<dbReference type="SUPFAM" id="SSF52833">
    <property type="entry name" value="Thioredoxin-like"/>
    <property type="match status" value="1"/>
</dbReference>